<proteinExistence type="predicted"/>
<reference evidence="1" key="2">
    <citation type="journal article" name="Front. Microbiol.">
        <title>Degradative Capacity of Two Strains of Rhodonia placenta: From Phenotype to Genotype.</title>
        <authorList>
            <person name="Kolle M."/>
            <person name="Horta M.A.C."/>
            <person name="Nowrousian M."/>
            <person name="Ohm R.A."/>
            <person name="Benz J.P."/>
            <person name="Pilgard A."/>
        </authorList>
    </citation>
    <scope>NUCLEOTIDE SEQUENCE</scope>
    <source>
        <strain evidence="1">FPRL280</strain>
    </source>
</reference>
<accession>A0A8H7NRB6</accession>
<reference evidence="1" key="1">
    <citation type="submission" date="2020-11" db="EMBL/GenBank/DDBJ databases">
        <authorList>
            <person name="Koelle M."/>
            <person name="Horta M.A.C."/>
            <person name="Nowrousian M."/>
            <person name="Ohm R.A."/>
            <person name="Benz P."/>
            <person name="Pilgard A."/>
        </authorList>
    </citation>
    <scope>NUCLEOTIDE SEQUENCE</scope>
    <source>
        <strain evidence="1">FPRL280</strain>
    </source>
</reference>
<sequence length="104" mass="11749">MSSSLMKVRGAGPYLREIKDDMDPVMERIEDRTTAVQEQPSTWMIGEHWHLVHGKHRGAAWVCGRCCERSNTTTSCSRGRDTFGTDTADVARELLLQTIRAITK</sequence>
<gene>
    <name evidence="1" type="ORF">IEO21_11102</name>
</gene>
<evidence type="ECO:0000313" key="2">
    <source>
        <dbReference type="Proteomes" id="UP000639403"/>
    </source>
</evidence>
<evidence type="ECO:0000313" key="1">
    <source>
        <dbReference type="EMBL" id="KAF9795068.1"/>
    </source>
</evidence>
<comment type="caution">
    <text evidence="1">The sequence shown here is derived from an EMBL/GenBank/DDBJ whole genome shotgun (WGS) entry which is preliminary data.</text>
</comment>
<protein>
    <submittedName>
        <fullName evidence="1">Uncharacterized protein</fullName>
    </submittedName>
</protein>
<name>A0A8H7NRB6_9APHY</name>
<dbReference type="EMBL" id="JADOXO010001535">
    <property type="protein sequence ID" value="KAF9795068.1"/>
    <property type="molecule type" value="Genomic_DNA"/>
</dbReference>
<dbReference type="Proteomes" id="UP000639403">
    <property type="component" value="Unassembled WGS sequence"/>
</dbReference>
<organism evidence="1 2">
    <name type="scientific">Rhodonia placenta</name>
    <dbReference type="NCBI Taxonomy" id="104341"/>
    <lineage>
        <taxon>Eukaryota</taxon>
        <taxon>Fungi</taxon>
        <taxon>Dikarya</taxon>
        <taxon>Basidiomycota</taxon>
        <taxon>Agaricomycotina</taxon>
        <taxon>Agaricomycetes</taxon>
        <taxon>Polyporales</taxon>
        <taxon>Adustoporiaceae</taxon>
        <taxon>Rhodonia</taxon>
    </lineage>
</organism>
<dbReference type="AlphaFoldDB" id="A0A8H7NRB6"/>